<dbReference type="Proteomes" id="UP000781958">
    <property type="component" value="Unassembled WGS sequence"/>
</dbReference>
<evidence type="ECO:0000256" key="1">
    <source>
        <dbReference type="SAM" id="MobiDB-lite"/>
    </source>
</evidence>
<dbReference type="EMBL" id="JAGINP010000021">
    <property type="protein sequence ID" value="MBP2295303.1"/>
    <property type="molecule type" value="Genomic_DNA"/>
</dbReference>
<feature type="region of interest" description="Disordered" evidence="1">
    <location>
        <begin position="1"/>
        <end position="21"/>
    </location>
</feature>
<accession>A0ABS4SRX4</accession>
<protein>
    <submittedName>
        <fullName evidence="2">Uncharacterized protein</fullName>
    </submittedName>
</protein>
<keyword evidence="3" id="KW-1185">Reference proteome</keyword>
<evidence type="ECO:0000313" key="2">
    <source>
        <dbReference type="EMBL" id="MBP2295303.1"/>
    </source>
</evidence>
<organism evidence="2 3">
    <name type="scientific">Azospirillum rugosum</name>
    <dbReference type="NCBI Taxonomy" id="416170"/>
    <lineage>
        <taxon>Bacteria</taxon>
        <taxon>Pseudomonadati</taxon>
        <taxon>Pseudomonadota</taxon>
        <taxon>Alphaproteobacteria</taxon>
        <taxon>Rhodospirillales</taxon>
        <taxon>Azospirillaceae</taxon>
        <taxon>Azospirillum</taxon>
    </lineage>
</organism>
<gene>
    <name evidence="2" type="ORF">J2851_005108</name>
</gene>
<proteinExistence type="predicted"/>
<comment type="caution">
    <text evidence="2">The sequence shown here is derived from an EMBL/GenBank/DDBJ whole genome shotgun (WGS) entry which is preliminary data.</text>
</comment>
<sequence length="133" mass="14128">MEEMISSRPHGAGGPYGTDVEPARVKVPQALRDELLEAGFRPRDTGDGMAWNRRDGDGTHVMISANGALSGDPDRGEWTAGRYGDKGGFIEVTGLTLQAALDAVAILPRPVRVDGSLAEAIYPSLEEAMSDFA</sequence>
<reference evidence="2 3" key="1">
    <citation type="submission" date="2021-03" db="EMBL/GenBank/DDBJ databases">
        <title>Genomic Encyclopedia of Type Strains, Phase III (KMG-III): the genomes of soil and plant-associated and newly described type strains.</title>
        <authorList>
            <person name="Whitman W."/>
        </authorList>
    </citation>
    <scope>NUCLEOTIDE SEQUENCE [LARGE SCALE GENOMIC DNA]</scope>
    <source>
        <strain evidence="2 3">IMMIB AFH-6</strain>
    </source>
</reference>
<evidence type="ECO:0000313" key="3">
    <source>
        <dbReference type="Proteomes" id="UP000781958"/>
    </source>
</evidence>
<name>A0ABS4SRX4_9PROT</name>